<keyword evidence="4 11" id="KW-0547">Nucleotide-binding</keyword>
<evidence type="ECO:0000256" key="4">
    <source>
        <dbReference type="ARBA" id="ARBA00022741"/>
    </source>
</evidence>
<dbReference type="SUPFAM" id="SSF55174">
    <property type="entry name" value="Alpha-L RNA-binding motif"/>
    <property type="match status" value="1"/>
</dbReference>
<evidence type="ECO:0000256" key="12">
    <source>
        <dbReference type="PROSITE-ProRule" id="PRU00182"/>
    </source>
</evidence>
<dbReference type="EC" id="6.1.1.1" evidence="11"/>
<dbReference type="InterPro" id="IPR024107">
    <property type="entry name" value="Tyr-tRNA-ligase_bac_1"/>
</dbReference>
<dbReference type="FunFam" id="3.40.50.620:FF:000008">
    <property type="entry name" value="Tyrosine--tRNA ligase"/>
    <property type="match status" value="1"/>
</dbReference>
<dbReference type="PANTHER" id="PTHR11766:SF0">
    <property type="entry name" value="TYROSINE--TRNA LIGASE, MITOCHONDRIAL"/>
    <property type="match status" value="1"/>
</dbReference>
<comment type="similarity">
    <text evidence="10 11">Belongs to the class-I aminoacyl-tRNA synthetase family. TyrS type 1 subfamily.</text>
</comment>
<keyword evidence="8 11" id="KW-0030">Aminoacyl-tRNA synthetase</keyword>
<dbReference type="EMBL" id="GU474887">
    <property type="protein sequence ID" value="ADI18352.1"/>
    <property type="molecule type" value="Genomic_DNA"/>
</dbReference>
<dbReference type="GO" id="GO:0005829">
    <property type="term" value="C:cytosol"/>
    <property type="evidence" value="ECO:0007669"/>
    <property type="project" value="TreeGrafter"/>
</dbReference>
<feature type="binding site" evidence="11">
    <location>
        <position position="47"/>
    </location>
    <ligand>
        <name>L-tyrosine</name>
        <dbReference type="ChEBI" id="CHEBI:58315"/>
    </ligand>
</feature>
<protein>
    <recommendedName>
        <fullName evidence="11">Tyrosine--tRNA ligase</fullName>
        <ecNumber evidence="11">6.1.1.1</ecNumber>
    </recommendedName>
    <alternativeName>
        <fullName evidence="11">Tyrosyl-tRNA synthetase</fullName>
        <shortName evidence="11">TyrRS</shortName>
    </alternativeName>
</protein>
<keyword evidence="2 11" id="KW-0963">Cytoplasm</keyword>
<evidence type="ECO:0000313" key="14">
    <source>
        <dbReference type="EMBL" id="ADI18352.1"/>
    </source>
</evidence>
<dbReference type="InterPro" id="IPR001412">
    <property type="entry name" value="aa-tRNA-synth_I_CS"/>
</dbReference>
<evidence type="ECO:0000256" key="11">
    <source>
        <dbReference type="HAMAP-Rule" id="MF_02006"/>
    </source>
</evidence>
<dbReference type="InterPro" id="IPR014729">
    <property type="entry name" value="Rossmann-like_a/b/a_fold"/>
</dbReference>
<dbReference type="Gene3D" id="1.10.240.10">
    <property type="entry name" value="Tyrosyl-Transfer RNA Synthetase"/>
    <property type="match status" value="1"/>
</dbReference>
<comment type="subunit">
    <text evidence="11">Homodimer.</text>
</comment>
<feature type="short sequence motif" description="'KMSKS' region" evidence="11">
    <location>
        <begin position="248"/>
        <end position="252"/>
    </location>
</feature>
<evidence type="ECO:0000256" key="9">
    <source>
        <dbReference type="ARBA" id="ARBA00048248"/>
    </source>
</evidence>
<dbReference type="Gene3D" id="3.10.290.10">
    <property type="entry name" value="RNA-binding S4 domain"/>
    <property type="match status" value="1"/>
</dbReference>
<evidence type="ECO:0000256" key="1">
    <source>
        <dbReference type="ARBA" id="ARBA00004496"/>
    </source>
</evidence>
<dbReference type="InterPro" id="IPR002307">
    <property type="entry name" value="Tyr-tRNA-ligase"/>
</dbReference>
<reference evidence="14" key="1">
    <citation type="journal article" date="2011" name="Environ. Microbiol.">
        <title>Time-series analyses of Monterey Bay coastal microbial picoplankton using a 'genome proxy' microarray.</title>
        <authorList>
            <person name="Rich V.I."/>
            <person name="Pham V.D."/>
            <person name="Eppley J."/>
            <person name="Shi Y."/>
            <person name="DeLong E.F."/>
        </authorList>
    </citation>
    <scope>NUCLEOTIDE SEQUENCE</scope>
</reference>
<feature type="binding site" evidence="11">
    <location>
        <position position="251"/>
    </location>
    <ligand>
        <name>ATP</name>
        <dbReference type="ChEBI" id="CHEBI:30616"/>
    </ligand>
</feature>
<dbReference type="CDD" id="cd00165">
    <property type="entry name" value="S4"/>
    <property type="match status" value="1"/>
</dbReference>
<gene>
    <name evidence="11" type="primary">tyrS</name>
</gene>
<dbReference type="GO" id="GO:0006437">
    <property type="term" value="P:tyrosyl-tRNA aminoacylation"/>
    <property type="evidence" value="ECO:0007669"/>
    <property type="project" value="UniProtKB-UniRule"/>
</dbReference>
<evidence type="ECO:0000259" key="13">
    <source>
        <dbReference type="Pfam" id="PF22421"/>
    </source>
</evidence>
<dbReference type="GO" id="GO:0004831">
    <property type="term" value="F:tyrosine-tRNA ligase activity"/>
    <property type="evidence" value="ECO:0007669"/>
    <property type="project" value="UniProtKB-UniRule"/>
</dbReference>
<dbReference type="PROSITE" id="PS00178">
    <property type="entry name" value="AA_TRNA_LIGASE_I"/>
    <property type="match status" value="1"/>
</dbReference>
<dbReference type="PANTHER" id="PTHR11766">
    <property type="entry name" value="TYROSYL-TRNA SYNTHETASE"/>
    <property type="match status" value="1"/>
</dbReference>
<dbReference type="GO" id="GO:0005524">
    <property type="term" value="F:ATP binding"/>
    <property type="evidence" value="ECO:0007669"/>
    <property type="project" value="UniProtKB-UniRule"/>
</dbReference>
<comment type="function">
    <text evidence="11">Catalyzes the attachment of tyrosine to tRNA(Tyr) in a two-step reaction: tyrosine is first activated by ATP to form Tyr-AMP and then transferred to the acceptor end of tRNA(Tyr).</text>
</comment>
<evidence type="ECO:0000256" key="6">
    <source>
        <dbReference type="ARBA" id="ARBA00022884"/>
    </source>
</evidence>
<dbReference type="Pfam" id="PF00579">
    <property type="entry name" value="tRNA-synt_1b"/>
    <property type="match status" value="1"/>
</dbReference>
<dbReference type="Gene3D" id="3.40.50.620">
    <property type="entry name" value="HUPs"/>
    <property type="match status" value="1"/>
</dbReference>
<sequence>MAMSDSLPGGPAGAAILDDLVARGLVQDSTDLEAIRERMADGPITLYCGFDPTADSLHVGHLVPLLLLRRFQDAGHRPIALAGGATGMVGDPSGRSEERNLLDGETLTHNVEAVAVQLRSFLRFDGHLREGDQPAVLVDNREWTEGVGVLEFLRDVGKHVTVGTMLGKESIRARLAGDQGISFTEFSYMLLQANDFYELHDRLGCELQVGGSDQWGNITAGIDMIRRRRAVPAHGLTVPLMTRADGAKFGKTADGAVWLDAARTLPYELHQYFVNVDDRDVERFLLHLTLLPVAEVASIMADHGRAPESRVAQKRLADEVCMLVHGQPETERARLAAEGLFGVDPPTGEVLEALRGIVPETSVTAGDLAGEESLVDVLVAAGLCGSRGDARRTLAGGGVSVNGVRQDSDAMALPADALVDGRFVLLQKGRRNRHLLVLV</sequence>
<dbReference type="Pfam" id="PF22421">
    <property type="entry name" value="SYY_C-terminal"/>
    <property type="match status" value="1"/>
</dbReference>
<keyword evidence="7 11" id="KW-0648">Protein biosynthesis</keyword>
<feature type="short sequence motif" description="'HIGH' region" evidence="11">
    <location>
        <begin position="52"/>
        <end position="61"/>
    </location>
</feature>
<feature type="binding site" evidence="11">
    <location>
        <position position="188"/>
    </location>
    <ligand>
        <name>L-tyrosine</name>
        <dbReference type="ChEBI" id="CHEBI:58315"/>
    </ligand>
</feature>
<evidence type="ECO:0000256" key="10">
    <source>
        <dbReference type="ARBA" id="ARBA00060965"/>
    </source>
</evidence>
<dbReference type="InterPro" id="IPR002305">
    <property type="entry name" value="aa-tRNA-synth_Ic"/>
</dbReference>
<dbReference type="SUPFAM" id="SSF52374">
    <property type="entry name" value="Nucleotidylyl transferase"/>
    <property type="match status" value="1"/>
</dbReference>
<evidence type="ECO:0000256" key="5">
    <source>
        <dbReference type="ARBA" id="ARBA00022840"/>
    </source>
</evidence>
<keyword evidence="5 11" id="KW-0067">ATP-binding</keyword>
<dbReference type="InterPro" id="IPR036986">
    <property type="entry name" value="S4_RNA-bd_sf"/>
</dbReference>
<dbReference type="FunFam" id="1.10.240.10:FF:000001">
    <property type="entry name" value="Tyrosine--tRNA ligase"/>
    <property type="match status" value="1"/>
</dbReference>
<comment type="catalytic activity">
    <reaction evidence="9 11">
        <text>tRNA(Tyr) + L-tyrosine + ATP = L-tyrosyl-tRNA(Tyr) + AMP + diphosphate + H(+)</text>
        <dbReference type="Rhea" id="RHEA:10220"/>
        <dbReference type="Rhea" id="RHEA-COMP:9706"/>
        <dbReference type="Rhea" id="RHEA-COMP:9707"/>
        <dbReference type="ChEBI" id="CHEBI:15378"/>
        <dbReference type="ChEBI" id="CHEBI:30616"/>
        <dbReference type="ChEBI" id="CHEBI:33019"/>
        <dbReference type="ChEBI" id="CHEBI:58315"/>
        <dbReference type="ChEBI" id="CHEBI:78442"/>
        <dbReference type="ChEBI" id="CHEBI:78536"/>
        <dbReference type="ChEBI" id="CHEBI:456215"/>
        <dbReference type="EC" id="6.1.1.1"/>
    </reaction>
</comment>
<dbReference type="HAMAP" id="MF_02006">
    <property type="entry name" value="Tyr_tRNA_synth_type1"/>
    <property type="match status" value="1"/>
</dbReference>
<dbReference type="PROSITE" id="PS50889">
    <property type="entry name" value="S4"/>
    <property type="match status" value="1"/>
</dbReference>
<dbReference type="GO" id="GO:0042803">
    <property type="term" value="F:protein homodimerization activity"/>
    <property type="evidence" value="ECO:0007669"/>
    <property type="project" value="UniProtKB-ARBA"/>
</dbReference>
<comment type="subcellular location">
    <subcellularLocation>
        <location evidence="1 11">Cytoplasm</location>
    </subcellularLocation>
</comment>
<proteinExistence type="inferred from homology"/>
<dbReference type="AlphaFoldDB" id="E0XVB1"/>
<dbReference type="PRINTS" id="PR01040">
    <property type="entry name" value="TRNASYNTHTYR"/>
</dbReference>
<evidence type="ECO:0000256" key="2">
    <source>
        <dbReference type="ARBA" id="ARBA00022490"/>
    </source>
</evidence>
<dbReference type="InterPro" id="IPR054608">
    <property type="entry name" value="SYY-like_C"/>
</dbReference>
<organism evidence="14">
    <name type="scientific">uncultured actinobacterium HF4000_04C13</name>
    <dbReference type="NCBI Taxonomy" id="711002"/>
    <lineage>
        <taxon>Bacteria</taxon>
        <taxon>Bacillati</taxon>
        <taxon>Actinomycetota</taxon>
        <taxon>Actinomycetes</taxon>
        <taxon>environmental samples</taxon>
    </lineage>
</organism>
<evidence type="ECO:0000256" key="3">
    <source>
        <dbReference type="ARBA" id="ARBA00022598"/>
    </source>
</evidence>
<dbReference type="InterPro" id="IPR024088">
    <property type="entry name" value="Tyr-tRNA-ligase_bac-type"/>
</dbReference>
<feature type="domain" description="Tyrosine--tRNA ligase SYY-like C-terminal" evidence="13">
    <location>
        <begin position="369"/>
        <end position="435"/>
    </location>
</feature>
<evidence type="ECO:0000256" key="7">
    <source>
        <dbReference type="ARBA" id="ARBA00022917"/>
    </source>
</evidence>
<feature type="binding site" evidence="11">
    <location>
        <position position="192"/>
    </location>
    <ligand>
        <name>L-tyrosine</name>
        <dbReference type="ChEBI" id="CHEBI:58315"/>
    </ligand>
</feature>
<name>E0XVB1_9ACTN</name>
<keyword evidence="3 11" id="KW-0436">Ligase</keyword>
<accession>E0XVB1</accession>
<dbReference type="NCBIfam" id="TIGR00234">
    <property type="entry name" value="tyrS"/>
    <property type="match status" value="1"/>
</dbReference>
<dbReference type="CDD" id="cd00805">
    <property type="entry name" value="TyrRS_core"/>
    <property type="match status" value="1"/>
</dbReference>
<keyword evidence="6 12" id="KW-0694">RNA-binding</keyword>
<evidence type="ECO:0000256" key="8">
    <source>
        <dbReference type="ARBA" id="ARBA00023146"/>
    </source>
</evidence>
<dbReference type="GO" id="GO:0003723">
    <property type="term" value="F:RNA binding"/>
    <property type="evidence" value="ECO:0007669"/>
    <property type="project" value="UniProtKB-KW"/>
</dbReference>